<feature type="compositionally biased region" description="Gly residues" evidence="1">
    <location>
        <begin position="93"/>
        <end position="108"/>
    </location>
</feature>
<keyword evidence="4" id="KW-1185">Reference proteome</keyword>
<gene>
    <name evidence="3" type="ORF">NFI88_13995</name>
</gene>
<feature type="compositionally biased region" description="Low complexity" evidence="1">
    <location>
        <begin position="1"/>
        <end position="18"/>
    </location>
</feature>
<proteinExistence type="predicted"/>
<feature type="domain" description="PRC-barrel" evidence="2">
    <location>
        <begin position="151"/>
        <end position="204"/>
    </location>
</feature>
<sequence length="426" mass="39596">MGAPVPGDATSSSASPAAASPPPAASASTPAGGTAGTSQTGAAPAQGTAPGAASSGAPAAGGPTAAAPDNGAASSGSPSPGGSSSGAASPGAAGPGTGTPAGGVGTAGAPGAPTGVSAAHDGSAKPADKKPAEKNDELPKLALAKRHLGPLLDRAVRSTENREVGRVIDVLVDEQGQPAALVLDVGGFMGVGNRRIAIAWERFRTGGLKSGDPIRVALSEAEVKSAPAYDGSADATVVMGPGDGSGAPDASPTVPAKQPAGTSAQDPATRVDVAIPAVAVPVPGGNGASAAIGADPAPPSAPGQGAHSAHPDALPADGGITPPAAGSPAPTRATPAGDGGPTAPRPTPGRPDGARDGHPERMDGATVSPVPPGRGQGAGSAGEGIPAADDPAASHGRSETPKAAPHAAAPVATPADRSVPSASGGS</sequence>
<protein>
    <submittedName>
        <fullName evidence="3">PRC-barrel domain-containing protein</fullName>
    </submittedName>
</protein>
<dbReference type="Proteomes" id="UP001524547">
    <property type="component" value="Unassembled WGS sequence"/>
</dbReference>
<dbReference type="SUPFAM" id="SSF50346">
    <property type="entry name" value="PRC-barrel domain"/>
    <property type="match status" value="1"/>
</dbReference>
<feature type="compositionally biased region" description="Low complexity" evidence="1">
    <location>
        <begin position="109"/>
        <end position="119"/>
    </location>
</feature>
<feature type="region of interest" description="Disordered" evidence="1">
    <location>
        <begin position="289"/>
        <end position="426"/>
    </location>
</feature>
<feature type="compositionally biased region" description="Low complexity" evidence="1">
    <location>
        <begin position="25"/>
        <end position="92"/>
    </location>
</feature>
<dbReference type="InterPro" id="IPR027275">
    <property type="entry name" value="PRC-brl_dom"/>
</dbReference>
<evidence type="ECO:0000256" key="1">
    <source>
        <dbReference type="SAM" id="MobiDB-lite"/>
    </source>
</evidence>
<feature type="compositionally biased region" description="Basic and acidic residues" evidence="1">
    <location>
        <begin position="352"/>
        <end position="363"/>
    </location>
</feature>
<comment type="caution">
    <text evidence="3">The sequence shown here is derived from an EMBL/GenBank/DDBJ whole genome shotgun (WGS) entry which is preliminary data.</text>
</comment>
<organism evidence="3 4">
    <name type="scientific">Rhizosaccharibacter radicis</name>
    <dbReference type="NCBI Taxonomy" id="2782605"/>
    <lineage>
        <taxon>Bacteria</taxon>
        <taxon>Pseudomonadati</taxon>
        <taxon>Pseudomonadota</taxon>
        <taxon>Alphaproteobacteria</taxon>
        <taxon>Acetobacterales</taxon>
        <taxon>Acetobacteraceae</taxon>
        <taxon>Rhizosaccharibacter</taxon>
    </lineage>
</organism>
<dbReference type="EMBL" id="JAMZEJ010000008">
    <property type="protein sequence ID" value="MCQ8241947.1"/>
    <property type="molecule type" value="Genomic_DNA"/>
</dbReference>
<feature type="region of interest" description="Disordered" evidence="1">
    <location>
        <begin position="1"/>
        <end position="141"/>
    </location>
</feature>
<feature type="compositionally biased region" description="Basic and acidic residues" evidence="1">
    <location>
        <begin position="122"/>
        <end position="139"/>
    </location>
</feature>
<feature type="compositionally biased region" description="Low complexity" evidence="1">
    <location>
        <begin position="401"/>
        <end position="415"/>
    </location>
</feature>
<dbReference type="Pfam" id="PF05239">
    <property type="entry name" value="PRC"/>
    <property type="match status" value="1"/>
</dbReference>
<evidence type="ECO:0000313" key="4">
    <source>
        <dbReference type="Proteomes" id="UP001524547"/>
    </source>
</evidence>
<dbReference type="InterPro" id="IPR011033">
    <property type="entry name" value="PRC_barrel-like_sf"/>
</dbReference>
<dbReference type="Gene3D" id="2.30.30.240">
    <property type="entry name" value="PRC-barrel domain"/>
    <property type="match status" value="1"/>
</dbReference>
<feature type="region of interest" description="Disordered" evidence="1">
    <location>
        <begin position="239"/>
        <end position="269"/>
    </location>
</feature>
<evidence type="ECO:0000313" key="3">
    <source>
        <dbReference type="EMBL" id="MCQ8241947.1"/>
    </source>
</evidence>
<evidence type="ECO:0000259" key="2">
    <source>
        <dbReference type="Pfam" id="PF05239"/>
    </source>
</evidence>
<name>A0ABT1W1C2_9PROT</name>
<dbReference type="RefSeq" id="WP_422920694.1">
    <property type="nucleotide sequence ID" value="NZ_JAMZEJ010000008.1"/>
</dbReference>
<accession>A0ABT1W1C2</accession>
<reference evidence="3 4" key="1">
    <citation type="submission" date="2022-06" db="EMBL/GenBank/DDBJ databases">
        <title>Rhizosaccharibacter gen. nov. sp. nov. KSS12, endophytic bacteria isolated from sugarcane.</title>
        <authorList>
            <person name="Pitiwittayakul N."/>
        </authorList>
    </citation>
    <scope>NUCLEOTIDE SEQUENCE [LARGE SCALE GENOMIC DNA]</scope>
    <source>
        <strain evidence="3 4">KSS12</strain>
    </source>
</reference>